<keyword evidence="3" id="KW-1185">Reference proteome</keyword>
<dbReference type="KEGG" id="mech:Q9L42_002895"/>
<organism evidence="2 3">
    <name type="scientific">Methylomarinum roseum</name>
    <dbReference type="NCBI Taxonomy" id="3067653"/>
    <lineage>
        <taxon>Bacteria</taxon>
        <taxon>Pseudomonadati</taxon>
        <taxon>Pseudomonadota</taxon>
        <taxon>Gammaproteobacteria</taxon>
        <taxon>Methylococcales</taxon>
        <taxon>Methylococcaceae</taxon>
        <taxon>Methylomarinum</taxon>
    </lineage>
</organism>
<dbReference type="GO" id="GO:0032259">
    <property type="term" value="P:methylation"/>
    <property type="evidence" value="ECO:0007669"/>
    <property type="project" value="UniProtKB-KW"/>
</dbReference>
<dbReference type="EMBL" id="CP157743">
    <property type="protein sequence ID" value="XBS21081.1"/>
    <property type="molecule type" value="Genomic_DNA"/>
</dbReference>
<evidence type="ECO:0000259" key="1">
    <source>
        <dbReference type="Pfam" id="PF13649"/>
    </source>
</evidence>
<reference evidence="2 3" key="1">
    <citation type="journal article" date="2024" name="Microbiology">
        <title>Methylomarinum rosea sp. nov., a novel halophilic methanotrophic bacterium from the hypersaline Lake Elton.</title>
        <authorList>
            <person name="Suleimanov R.Z."/>
            <person name="Oshkin I.Y."/>
            <person name="Danilova O.V."/>
            <person name="Suzina N.E."/>
            <person name="Dedysh S.N."/>
        </authorList>
    </citation>
    <scope>NUCLEOTIDE SEQUENCE [LARGE SCALE GENOMIC DNA]</scope>
    <source>
        <strain evidence="2 3">Ch1-1</strain>
    </source>
</reference>
<proteinExistence type="predicted"/>
<sequence>MNDKAMQNKWDAIYRQNNRLPRPAEVLSENAFLLPKQGAALDLACGLGGNALFLAERGLRVQGWDISPIALQVLQRQAELKGLNIQTQAVDLRPDSLPENAFDVIVISRFLDRTLCDAIIASLKSGGLLFYQTYTVDKLTSQGPNNPAYLLQRNELPKLFASLALVYYRENARVGDLAEGARDEARFIGQKIS</sequence>
<dbReference type="AlphaFoldDB" id="A0AAU7NWZ7"/>
<keyword evidence="2" id="KW-0489">Methyltransferase</keyword>
<dbReference type="PANTHER" id="PTHR43464">
    <property type="entry name" value="METHYLTRANSFERASE"/>
    <property type="match status" value="1"/>
</dbReference>
<dbReference type="Gene3D" id="3.40.50.150">
    <property type="entry name" value="Vaccinia Virus protein VP39"/>
    <property type="match status" value="1"/>
</dbReference>
<gene>
    <name evidence="2" type="ORF">Q9L42_002895</name>
</gene>
<dbReference type="InterPro" id="IPR029063">
    <property type="entry name" value="SAM-dependent_MTases_sf"/>
</dbReference>
<evidence type="ECO:0000313" key="3">
    <source>
        <dbReference type="Proteomes" id="UP001225378"/>
    </source>
</evidence>
<keyword evidence="2" id="KW-0808">Transferase</keyword>
<dbReference type="SUPFAM" id="SSF53335">
    <property type="entry name" value="S-adenosyl-L-methionine-dependent methyltransferases"/>
    <property type="match status" value="1"/>
</dbReference>
<dbReference type="RefSeq" id="WP_305909939.1">
    <property type="nucleotide sequence ID" value="NZ_CP157743.1"/>
</dbReference>
<dbReference type="PANTHER" id="PTHR43464:SF89">
    <property type="entry name" value="METHYLTRANSFERASE"/>
    <property type="match status" value="1"/>
</dbReference>
<accession>A0AAU7NWZ7</accession>
<dbReference type="GO" id="GO:0010420">
    <property type="term" value="F:polyprenyldihydroxybenzoate methyltransferase activity"/>
    <property type="evidence" value="ECO:0007669"/>
    <property type="project" value="TreeGrafter"/>
</dbReference>
<dbReference type="CDD" id="cd02440">
    <property type="entry name" value="AdoMet_MTases"/>
    <property type="match status" value="1"/>
</dbReference>
<protein>
    <submittedName>
        <fullName evidence="2">Methyltransferase domain-containing protein</fullName>
    </submittedName>
</protein>
<dbReference type="Pfam" id="PF13649">
    <property type="entry name" value="Methyltransf_25"/>
    <property type="match status" value="1"/>
</dbReference>
<name>A0AAU7NWZ7_9GAMM</name>
<dbReference type="InterPro" id="IPR041698">
    <property type="entry name" value="Methyltransf_25"/>
</dbReference>
<feature type="domain" description="Methyltransferase" evidence="1">
    <location>
        <begin position="41"/>
        <end position="127"/>
    </location>
</feature>
<evidence type="ECO:0000313" key="2">
    <source>
        <dbReference type="EMBL" id="XBS21081.1"/>
    </source>
</evidence>
<dbReference type="Proteomes" id="UP001225378">
    <property type="component" value="Chromosome"/>
</dbReference>